<name>A0A9D2I540_9FIRM</name>
<comment type="similarity">
    <text evidence="1">Belongs to the bacterial sugar transferase family.</text>
</comment>
<protein>
    <submittedName>
        <fullName evidence="4">Sugar transferase</fullName>
    </submittedName>
</protein>
<keyword evidence="4" id="KW-0808">Transferase</keyword>
<keyword evidence="2" id="KW-0812">Transmembrane</keyword>
<gene>
    <name evidence="4" type="ORF">H9717_01890</name>
</gene>
<feature type="domain" description="Bacterial sugar transferase" evidence="3">
    <location>
        <begin position="8"/>
        <end position="182"/>
    </location>
</feature>
<dbReference type="EMBL" id="DWYY01000025">
    <property type="protein sequence ID" value="HJA91864.1"/>
    <property type="molecule type" value="Genomic_DNA"/>
</dbReference>
<reference evidence="4" key="2">
    <citation type="submission" date="2021-04" db="EMBL/GenBank/DDBJ databases">
        <authorList>
            <person name="Gilroy R."/>
        </authorList>
    </citation>
    <scope>NUCLEOTIDE SEQUENCE</scope>
    <source>
        <strain evidence="4">CHK179-7159</strain>
    </source>
</reference>
<dbReference type="Proteomes" id="UP000886858">
    <property type="component" value="Unassembled WGS sequence"/>
</dbReference>
<evidence type="ECO:0000313" key="5">
    <source>
        <dbReference type="Proteomes" id="UP000886858"/>
    </source>
</evidence>
<accession>A0A9D2I540</accession>
<dbReference type="AlphaFoldDB" id="A0A9D2I540"/>
<evidence type="ECO:0000256" key="2">
    <source>
        <dbReference type="SAM" id="Phobius"/>
    </source>
</evidence>
<feature type="transmembrane region" description="Helical" evidence="2">
    <location>
        <begin position="12"/>
        <end position="34"/>
    </location>
</feature>
<keyword evidence="2" id="KW-1133">Transmembrane helix</keyword>
<dbReference type="Pfam" id="PF02397">
    <property type="entry name" value="Bac_transf"/>
    <property type="match status" value="1"/>
</dbReference>
<dbReference type="PANTHER" id="PTHR30576">
    <property type="entry name" value="COLANIC BIOSYNTHESIS UDP-GLUCOSE LIPID CARRIER TRANSFERASE"/>
    <property type="match status" value="1"/>
</dbReference>
<organism evidence="4 5">
    <name type="scientific">Candidatus Eisenbergiella merdipullorum</name>
    <dbReference type="NCBI Taxonomy" id="2838553"/>
    <lineage>
        <taxon>Bacteria</taxon>
        <taxon>Bacillati</taxon>
        <taxon>Bacillota</taxon>
        <taxon>Clostridia</taxon>
        <taxon>Lachnospirales</taxon>
        <taxon>Lachnospiraceae</taxon>
        <taxon>Eisenbergiella</taxon>
    </lineage>
</organism>
<dbReference type="GO" id="GO:0016780">
    <property type="term" value="F:phosphotransferase activity, for other substituted phosphate groups"/>
    <property type="evidence" value="ECO:0007669"/>
    <property type="project" value="TreeGrafter"/>
</dbReference>
<sequence length="210" mass="23850">MLYRKFGKRALDVMLSGCAIVVLSPVLLVTAALVRIKLGSPVLFCQERPGLHEKIFTLCKFRTMTDERDENGQLLPDSVRLTPFGKFLRSTSLDELPELFNIFKGDMSIIGPRPLLVSYLPWYTQEERLRHTVRPGLTGLAQVSGRNFLDWDRRLAKDVEYVKNLSFAMDLKVLFLTVKAVFDRSGVAEDTAASEGNLAQIRKERAESWK</sequence>
<keyword evidence="2" id="KW-0472">Membrane</keyword>
<proteinExistence type="inferred from homology"/>
<dbReference type="InterPro" id="IPR003362">
    <property type="entry name" value="Bact_transf"/>
</dbReference>
<reference evidence="4" key="1">
    <citation type="journal article" date="2021" name="PeerJ">
        <title>Extensive microbial diversity within the chicken gut microbiome revealed by metagenomics and culture.</title>
        <authorList>
            <person name="Gilroy R."/>
            <person name="Ravi A."/>
            <person name="Getino M."/>
            <person name="Pursley I."/>
            <person name="Horton D.L."/>
            <person name="Alikhan N.F."/>
            <person name="Baker D."/>
            <person name="Gharbi K."/>
            <person name="Hall N."/>
            <person name="Watson M."/>
            <person name="Adriaenssens E.M."/>
            <person name="Foster-Nyarko E."/>
            <person name="Jarju S."/>
            <person name="Secka A."/>
            <person name="Antonio M."/>
            <person name="Oren A."/>
            <person name="Chaudhuri R.R."/>
            <person name="La Ragione R."/>
            <person name="Hildebrand F."/>
            <person name="Pallen M.J."/>
        </authorList>
    </citation>
    <scope>NUCLEOTIDE SEQUENCE</scope>
    <source>
        <strain evidence="4">CHK179-7159</strain>
    </source>
</reference>
<evidence type="ECO:0000313" key="4">
    <source>
        <dbReference type="EMBL" id="HJA91864.1"/>
    </source>
</evidence>
<dbReference type="PANTHER" id="PTHR30576:SF8">
    <property type="entry name" value="UNDECAPRENYL-PHOSPHATE GALACTOSE PHOSPHOTRANSFERASE"/>
    <property type="match status" value="1"/>
</dbReference>
<comment type="caution">
    <text evidence="4">The sequence shown here is derived from an EMBL/GenBank/DDBJ whole genome shotgun (WGS) entry which is preliminary data.</text>
</comment>
<evidence type="ECO:0000256" key="1">
    <source>
        <dbReference type="ARBA" id="ARBA00006464"/>
    </source>
</evidence>
<evidence type="ECO:0000259" key="3">
    <source>
        <dbReference type="Pfam" id="PF02397"/>
    </source>
</evidence>